<dbReference type="Pfam" id="PF00092">
    <property type="entry name" value="VWA"/>
    <property type="match status" value="2"/>
</dbReference>
<protein>
    <submittedName>
        <fullName evidence="7">Si:ch211-62a1.3</fullName>
    </submittedName>
</protein>
<evidence type="ECO:0000256" key="3">
    <source>
        <dbReference type="ARBA" id="ARBA00022729"/>
    </source>
</evidence>
<dbReference type="PRINTS" id="PR00453">
    <property type="entry name" value="VWFADOMAIN"/>
</dbReference>
<feature type="domain" description="VWFA" evidence="6">
    <location>
        <begin position="58"/>
        <end position="239"/>
    </location>
</feature>
<dbReference type="Ensembl" id="ENSCCRT00020102613.1">
    <property type="protein sequence ID" value="ENSCCRP00020093905.1"/>
    <property type="gene ID" value="ENSCCRG00020042972.1"/>
</dbReference>
<sequence length="430" mass="48503">MKFFSAALLGHVFTVNFLMKERTERSVASCNKPLKGILHLKMKILSLITYPHVSAQADIVLLVDSSGSIGESDFEEVRKFLHAFVDRYNLRPDKVRVGLAQFSDIPYQEFLLGDYSDKRDLHHKLNDLIYRRGGPNPGLALTFIRENYFRQARQNVPGIAIVITDGESNDDVEEPSQRLRNLGVSIFVIRMKYISMQQKIRSAIDKWEDAAVVRGNSHVFLTECMFDVVADIAFIVDQSSSIRLNNFQLVRDFLENTIGGLDVGEGKIKIAVVLYSDFPRADVYFNTFDDKTDILRYISSMPYGRGKTYTGAALKFAKEHVFTKGRGSRRDHHVQQVAVVITDGKSTDKVAGAAAALRRSGVTVFALGIKDTEEDDLREIASYPYKKFVFNVKDFDKLNSLSNILTKTLCNEITDSIIPRASQSFALQGW</sequence>
<accession>A0A8C2JHY4</accession>
<organism evidence="7 8">
    <name type="scientific">Cyprinus carpio</name>
    <name type="common">Common carp</name>
    <dbReference type="NCBI Taxonomy" id="7962"/>
    <lineage>
        <taxon>Eukaryota</taxon>
        <taxon>Metazoa</taxon>
        <taxon>Chordata</taxon>
        <taxon>Craniata</taxon>
        <taxon>Vertebrata</taxon>
        <taxon>Euteleostomi</taxon>
        <taxon>Actinopterygii</taxon>
        <taxon>Neopterygii</taxon>
        <taxon>Teleostei</taxon>
        <taxon>Ostariophysi</taxon>
        <taxon>Cypriniformes</taxon>
        <taxon>Cyprinidae</taxon>
        <taxon>Cyprininae</taxon>
        <taxon>Cyprinus</taxon>
    </lineage>
</organism>
<dbReference type="PANTHER" id="PTHR24020:SF86">
    <property type="entry name" value="COLLAGEN, TYPE VI, ALPHA 4"/>
    <property type="match status" value="1"/>
</dbReference>
<evidence type="ECO:0000256" key="2">
    <source>
        <dbReference type="ARBA" id="ARBA00022525"/>
    </source>
</evidence>
<dbReference type="PANTHER" id="PTHR24020">
    <property type="entry name" value="COLLAGEN ALPHA"/>
    <property type="match status" value="1"/>
</dbReference>
<feature type="domain" description="VWFA" evidence="6">
    <location>
        <begin position="231"/>
        <end position="405"/>
    </location>
</feature>
<dbReference type="AlphaFoldDB" id="A0A8C2JHY4"/>
<dbReference type="SMART" id="SM00327">
    <property type="entry name" value="VWA"/>
    <property type="match status" value="2"/>
</dbReference>
<evidence type="ECO:0000256" key="5">
    <source>
        <dbReference type="ARBA" id="ARBA00023180"/>
    </source>
</evidence>
<name>A0A8C2JHY4_CYPCA</name>
<dbReference type="InterPro" id="IPR050525">
    <property type="entry name" value="ECM_Assembly_Org"/>
</dbReference>
<dbReference type="CDD" id="cd01472">
    <property type="entry name" value="vWA_collagen"/>
    <property type="match status" value="1"/>
</dbReference>
<proteinExistence type="predicted"/>
<keyword evidence="5" id="KW-0325">Glycoprotein</keyword>
<keyword evidence="2" id="KW-0964">Secreted</keyword>
<dbReference type="Proteomes" id="UP000694701">
    <property type="component" value="Unplaced"/>
</dbReference>
<keyword evidence="4" id="KW-0677">Repeat</keyword>
<keyword evidence="3" id="KW-0732">Signal</keyword>
<dbReference type="FunFam" id="3.40.50.410:FF:000004">
    <property type="entry name" value="collagen alpha-6(VI) chain"/>
    <property type="match status" value="1"/>
</dbReference>
<dbReference type="Gene3D" id="3.40.50.410">
    <property type="entry name" value="von Willebrand factor, type A domain"/>
    <property type="match status" value="2"/>
</dbReference>
<dbReference type="PROSITE" id="PS50234">
    <property type="entry name" value="VWFA"/>
    <property type="match status" value="2"/>
</dbReference>
<dbReference type="InterPro" id="IPR002035">
    <property type="entry name" value="VWF_A"/>
</dbReference>
<dbReference type="InterPro" id="IPR036465">
    <property type="entry name" value="vWFA_dom_sf"/>
</dbReference>
<evidence type="ECO:0000259" key="6">
    <source>
        <dbReference type="PROSITE" id="PS50234"/>
    </source>
</evidence>
<dbReference type="SUPFAM" id="SSF53300">
    <property type="entry name" value="vWA-like"/>
    <property type="match status" value="2"/>
</dbReference>
<evidence type="ECO:0000256" key="4">
    <source>
        <dbReference type="ARBA" id="ARBA00022737"/>
    </source>
</evidence>
<reference evidence="7" key="1">
    <citation type="submission" date="2025-08" db="UniProtKB">
        <authorList>
            <consortium name="Ensembl"/>
        </authorList>
    </citation>
    <scope>IDENTIFICATION</scope>
</reference>
<dbReference type="GO" id="GO:0005576">
    <property type="term" value="C:extracellular region"/>
    <property type="evidence" value="ECO:0007669"/>
    <property type="project" value="UniProtKB-SubCell"/>
</dbReference>
<evidence type="ECO:0000256" key="1">
    <source>
        <dbReference type="ARBA" id="ARBA00004613"/>
    </source>
</evidence>
<evidence type="ECO:0000313" key="8">
    <source>
        <dbReference type="Proteomes" id="UP000694701"/>
    </source>
</evidence>
<evidence type="ECO:0000313" key="7">
    <source>
        <dbReference type="Ensembl" id="ENSCCRP00020093905.1"/>
    </source>
</evidence>
<comment type="subcellular location">
    <subcellularLocation>
        <location evidence="1">Secreted</location>
    </subcellularLocation>
</comment>